<dbReference type="KEGG" id="mmw:Mmwyl1_0278"/>
<sequence>MELVYIIIYIFLFSIIAFMIKEEDNLKPINLYLFKIKNLKNLIPFMLCFIAISIIWTYNLSDIEIIKIEIAFILFLALIIFYLIMEFSFERIKWWLSLYFLSGGIINYIASSFLTIYISEYSNVSVEKISTLINNATFIFFPYILLFYTAIILSFFSFFNFIYLLIIWLSIKTKIFKYNEKSKKFRHSGLFIKGDNTLYLLLLMTTSSLTLFVLSIENRKGIESQTDNIITLFMSKNNGKCNSINNEKKIYFYESNRVIIYQEKSAVKFKDSICNIKTQIPFDIIKSKQL</sequence>
<feature type="transmembrane region" description="Helical" evidence="1">
    <location>
        <begin position="65"/>
        <end position="84"/>
    </location>
</feature>
<dbReference type="AlphaFoldDB" id="A6VRZ0"/>
<gene>
    <name evidence="2" type="ordered locus">Mmwyl1_0278</name>
</gene>
<keyword evidence="1" id="KW-0472">Membrane</keyword>
<dbReference type="STRING" id="400668.Mmwyl1_0278"/>
<organism evidence="2">
    <name type="scientific">Marinomonas sp. (strain MWYL1)</name>
    <dbReference type="NCBI Taxonomy" id="400668"/>
    <lineage>
        <taxon>Bacteria</taxon>
        <taxon>Pseudomonadati</taxon>
        <taxon>Pseudomonadota</taxon>
        <taxon>Gammaproteobacteria</taxon>
        <taxon>Oceanospirillales</taxon>
        <taxon>Oceanospirillaceae</taxon>
        <taxon>Marinomonas</taxon>
    </lineage>
</organism>
<dbReference type="HOGENOM" id="CLU_959099_0_0_6"/>
<keyword evidence="1" id="KW-0812">Transmembrane</keyword>
<feature type="transmembrane region" description="Helical" evidence="1">
    <location>
        <begin position="6"/>
        <end position="21"/>
    </location>
</feature>
<feature type="transmembrane region" description="Helical" evidence="1">
    <location>
        <begin position="96"/>
        <end position="118"/>
    </location>
</feature>
<accession>A6VRZ0</accession>
<protein>
    <submittedName>
        <fullName evidence="2">Uncharacterized protein</fullName>
    </submittedName>
</protein>
<keyword evidence="1" id="KW-1133">Transmembrane helix</keyword>
<feature type="transmembrane region" description="Helical" evidence="1">
    <location>
        <begin position="42"/>
        <end position="59"/>
    </location>
</feature>
<feature type="transmembrane region" description="Helical" evidence="1">
    <location>
        <begin position="138"/>
        <end position="169"/>
    </location>
</feature>
<feature type="transmembrane region" description="Helical" evidence="1">
    <location>
        <begin position="190"/>
        <end position="214"/>
    </location>
</feature>
<dbReference type="EMBL" id="CP000749">
    <property type="protein sequence ID" value="ABR69219.1"/>
    <property type="molecule type" value="Genomic_DNA"/>
</dbReference>
<name>A6VRZ0_MARMS</name>
<reference evidence="2" key="1">
    <citation type="submission" date="2007-06" db="EMBL/GenBank/DDBJ databases">
        <title>Complete sequence of Marinomonas sp. MWYL1.</title>
        <authorList>
            <consortium name="US DOE Joint Genome Institute"/>
            <person name="Copeland A."/>
            <person name="Lucas S."/>
            <person name="Lapidus A."/>
            <person name="Barry K."/>
            <person name="Glavina del Rio T."/>
            <person name="Dalin E."/>
            <person name="Tice H."/>
            <person name="Pitluck S."/>
            <person name="Kiss H."/>
            <person name="Brettin T."/>
            <person name="Bruce D."/>
            <person name="Detter J.C."/>
            <person name="Han C."/>
            <person name="Schmutz J."/>
            <person name="Larimer F."/>
            <person name="Land M."/>
            <person name="Hauser L."/>
            <person name="Kyrpides N."/>
            <person name="Kim E."/>
            <person name="Johnston A.W.B."/>
            <person name="Todd J.D."/>
            <person name="Rogers R."/>
            <person name="Wexler M."/>
            <person name="Bond P.L."/>
            <person name="Li Y."/>
            <person name="Richardson P."/>
        </authorList>
    </citation>
    <scope>NUCLEOTIDE SEQUENCE [LARGE SCALE GENOMIC DNA]</scope>
    <source>
        <strain evidence="2">MWYL1</strain>
    </source>
</reference>
<proteinExistence type="predicted"/>
<evidence type="ECO:0000256" key="1">
    <source>
        <dbReference type="SAM" id="Phobius"/>
    </source>
</evidence>
<evidence type="ECO:0000313" key="2">
    <source>
        <dbReference type="EMBL" id="ABR69219.1"/>
    </source>
</evidence>